<dbReference type="CDD" id="cd17261">
    <property type="entry name" value="RMtype1_S_EcoKI-TRD2-CR2_like"/>
    <property type="match status" value="1"/>
</dbReference>
<dbReference type="Gene3D" id="3.90.220.20">
    <property type="entry name" value="DNA methylase specificity domains"/>
    <property type="match status" value="2"/>
</dbReference>
<keyword evidence="2" id="KW-0238">DNA-binding</keyword>
<dbReference type="OrthoDB" id="5298944at2"/>
<comment type="caution">
    <text evidence="3">The sequence shown here is derived from an EMBL/GenBank/DDBJ whole genome shotgun (WGS) entry which is preliminary data.</text>
</comment>
<dbReference type="GO" id="GO:0003677">
    <property type="term" value="F:DNA binding"/>
    <property type="evidence" value="ECO:0007669"/>
    <property type="project" value="UniProtKB-KW"/>
</dbReference>
<evidence type="ECO:0000256" key="2">
    <source>
        <dbReference type="ARBA" id="ARBA00023125"/>
    </source>
</evidence>
<dbReference type="InterPro" id="IPR044946">
    <property type="entry name" value="Restrct_endonuc_typeI_TRD_sf"/>
</dbReference>
<accession>A0A366H753</accession>
<keyword evidence="1" id="KW-0680">Restriction system</keyword>
<gene>
    <name evidence="3" type="ORF">DFR37_108164</name>
</gene>
<dbReference type="SUPFAM" id="SSF116734">
    <property type="entry name" value="DNA methylase specificity domain"/>
    <property type="match status" value="2"/>
</dbReference>
<dbReference type="AlphaFoldDB" id="A0A366H753"/>
<dbReference type="InterPro" id="IPR051212">
    <property type="entry name" value="Type-I_RE_S_subunit"/>
</dbReference>
<evidence type="ECO:0000313" key="3">
    <source>
        <dbReference type="EMBL" id="RBP37980.1"/>
    </source>
</evidence>
<evidence type="ECO:0000313" key="4">
    <source>
        <dbReference type="Proteomes" id="UP000253628"/>
    </source>
</evidence>
<dbReference type="RefSeq" id="WP_113934128.1">
    <property type="nucleotide sequence ID" value="NZ_JACCEU010000009.1"/>
</dbReference>
<sequence>MNKHTTELLEQHFDTAFAEPDGIRKLRKLILTLAMQGKLVQQDPSEKPASELLKEIEAEKQRLVKDGKIKKPKSLPPIREEEKLYSLPQGWEWARLQSFSDYNGRPNIDPSEIAEDTWLLDLEDIEKETSRLIGRARYFQRESKSTKSTFKEGDVLYGKLRPYLDKVLVADSAGVCTTEIVPIVPSKAVIPEFLRWLLKRPGFLSHVNTLMYGVKMPRLGTEDAIHSVHPIPPVNEQYRIVAKIDELMARCDELEKLHTAQQEQRLTVHAAAIKQLLNIAEPDQHQRAQAFLAEHFGELYTVKENVAELRKAILQLAVMGKLVPQKPNDQPASELLKEIEAERQRLVKKGKIKIPKSLPPVTEEEKPYALPQGWEWARLGNLALSSDSGWSPQCLPGMRKGQEWGVLKVSAVSWGKFNPDENKALPASQNPRLDCEVKSGDFLISRANTDELVARSVVVNDAPPHLMMSEKIVRFTLSCSVDKVFVNIVNGVPYSRAYYMGNASGTSSSMKNVSRETMSLLPVSLPPLQEQRRIVAKIDELMGLCNFLEQKIDAATGKQAELLNALMLAQSQNNTTEKRRQASLSTAQVIDLATYRANIGCYAFSKLANAQYFGRTAAAKVMYLAQAYVGLELDQKPEREAAGPLDTWIYDFERQGQGKRWFEVNEKTLANGRKKTEYRCLSALSEPAARAEALMSCEQKAEFDRLIYALADKTTEQVEIIATLFAVWNDFLIDGIQPADEQIITDMREHWHGRKARFAPSDLKPWLVWLRKENFVPRGLGPRTVQQQRLGV</sequence>
<name>A0A366H753_9BURK</name>
<keyword evidence="4" id="KW-1185">Reference proteome</keyword>
<dbReference type="EMBL" id="QNRQ01000008">
    <property type="protein sequence ID" value="RBP37980.1"/>
    <property type="molecule type" value="Genomic_DNA"/>
</dbReference>
<dbReference type="PANTHER" id="PTHR43140:SF1">
    <property type="entry name" value="TYPE I RESTRICTION ENZYME ECOKI SPECIFICITY SUBUNIT"/>
    <property type="match status" value="1"/>
</dbReference>
<dbReference type="PANTHER" id="PTHR43140">
    <property type="entry name" value="TYPE-1 RESTRICTION ENZYME ECOKI SPECIFICITY PROTEIN"/>
    <property type="match status" value="1"/>
</dbReference>
<protein>
    <submittedName>
        <fullName evidence="3">Type I restriction enzyme S subunit</fullName>
    </submittedName>
</protein>
<dbReference type="GO" id="GO:0009307">
    <property type="term" value="P:DNA restriction-modification system"/>
    <property type="evidence" value="ECO:0007669"/>
    <property type="project" value="UniProtKB-KW"/>
</dbReference>
<dbReference type="Proteomes" id="UP000253628">
    <property type="component" value="Unassembled WGS sequence"/>
</dbReference>
<proteinExistence type="predicted"/>
<organism evidence="3 4">
    <name type="scientific">Eoetvoesiella caeni</name>
    <dbReference type="NCBI Taxonomy" id="645616"/>
    <lineage>
        <taxon>Bacteria</taxon>
        <taxon>Pseudomonadati</taxon>
        <taxon>Pseudomonadota</taxon>
        <taxon>Betaproteobacteria</taxon>
        <taxon>Burkholderiales</taxon>
        <taxon>Alcaligenaceae</taxon>
        <taxon>Eoetvoesiella</taxon>
    </lineage>
</organism>
<reference evidence="3 4" key="1">
    <citation type="submission" date="2018-06" db="EMBL/GenBank/DDBJ databases">
        <title>Genomic Encyclopedia of Type Strains, Phase IV (KMG-IV): sequencing the most valuable type-strain genomes for metagenomic binning, comparative biology and taxonomic classification.</title>
        <authorList>
            <person name="Goeker M."/>
        </authorList>
    </citation>
    <scope>NUCLEOTIDE SEQUENCE [LARGE SCALE GENOMIC DNA]</scope>
    <source>
        <strain evidence="3 4">DSM 25520</strain>
    </source>
</reference>
<evidence type="ECO:0000256" key="1">
    <source>
        <dbReference type="ARBA" id="ARBA00022747"/>
    </source>
</evidence>